<dbReference type="AlphaFoldDB" id="X1P9R9"/>
<dbReference type="InterPro" id="IPR045851">
    <property type="entry name" value="AMP-bd_C_sf"/>
</dbReference>
<keyword evidence="2" id="KW-0436">Ligase</keyword>
<proteinExistence type="inferred from homology"/>
<feature type="non-terminal residue" evidence="6">
    <location>
        <position position="1"/>
    </location>
</feature>
<evidence type="ECO:0000256" key="4">
    <source>
        <dbReference type="ARBA" id="ARBA00023098"/>
    </source>
</evidence>
<reference evidence="6" key="1">
    <citation type="journal article" date="2014" name="Front. Microbiol.">
        <title>High frequency of phylogenetically diverse reductive dehalogenase-homologous genes in deep subseafloor sedimentary metagenomes.</title>
        <authorList>
            <person name="Kawai M."/>
            <person name="Futagami T."/>
            <person name="Toyoda A."/>
            <person name="Takaki Y."/>
            <person name="Nishi S."/>
            <person name="Hori S."/>
            <person name="Arai W."/>
            <person name="Tsubouchi T."/>
            <person name="Morono Y."/>
            <person name="Uchiyama I."/>
            <person name="Ito T."/>
            <person name="Fujiyama A."/>
            <person name="Inagaki F."/>
            <person name="Takami H."/>
        </authorList>
    </citation>
    <scope>NUCLEOTIDE SEQUENCE</scope>
    <source>
        <strain evidence="6">Expedition CK06-06</strain>
    </source>
</reference>
<dbReference type="GO" id="GO:0016874">
    <property type="term" value="F:ligase activity"/>
    <property type="evidence" value="ECO:0007669"/>
    <property type="project" value="UniProtKB-KW"/>
</dbReference>
<evidence type="ECO:0000256" key="3">
    <source>
        <dbReference type="ARBA" id="ARBA00022832"/>
    </source>
</evidence>
<organism evidence="6">
    <name type="scientific">marine sediment metagenome</name>
    <dbReference type="NCBI Taxonomy" id="412755"/>
    <lineage>
        <taxon>unclassified sequences</taxon>
        <taxon>metagenomes</taxon>
        <taxon>ecological metagenomes</taxon>
    </lineage>
</organism>
<dbReference type="GO" id="GO:0006631">
    <property type="term" value="P:fatty acid metabolic process"/>
    <property type="evidence" value="ECO:0007669"/>
    <property type="project" value="UniProtKB-KW"/>
</dbReference>
<gene>
    <name evidence="6" type="ORF">S06H3_37966</name>
</gene>
<dbReference type="Pfam" id="PF13193">
    <property type="entry name" value="AMP-binding_C"/>
    <property type="match status" value="1"/>
</dbReference>
<dbReference type="PANTHER" id="PTHR43859">
    <property type="entry name" value="ACYL-ACTIVATING ENZYME"/>
    <property type="match status" value="1"/>
</dbReference>
<dbReference type="FunFam" id="3.30.300.30:FF:000008">
    <property type="entry name" value="2,3-dihydroxybenzoate-AMP ligase"/>
    <property type="match status" value="1"/>
</dbReference>
<dbReference type="Gene3D" id="3.30.300.30">
    <property type="match status" value="1"/>
</dbReference>
<comment type="caution">
    <text evidence="6">The sequence shown here is derived from an EMBL/GenBank/DDBJ whole genome shotgun (WGS) entry which is preliminary data.</text>
</comment>
<name>X1P9R9_9ZZZZ</name>
<keyword evidence="4" id="KW-0443">Lipid metabolism</keyword>
<feature type="domain" description="AMP-binding enzyme C-terminal" evidence="5">
    <location>
        <begin position="9"/>
        <end position="84"/>
    </location>
</feature>
<dbReference type="InterPro" id="IPR025110">
    <property type="entry name" value="AMP-bd_C"/>
</dbReference>
<dbReference type="PANTHER" id="PTHR43859:SF4">
    <property type="entry name" value="BUTANOATE--COA LIGASE AAE1-RELATED"/>
    <property type="match status" value="1"/>
</dbReference>
<dbReference type="EMBL" id="BARV01023110">
    <property type="protein sequence ID" value="GAI27669.1"/>
    <property type="molecule type" value="Genomic_DNA"/>
</dbReference>
<evidence type="ECO:0000256" key="1">
    <source>
        <dbReference type="ARBA" id="ARBA00006432"/>
    </source>
</evidence>
<evidence type="ECO:0000259" key="5">
    <source>
        <dbReference type="Pfam" id="PF13193"/>
    </source>
</evidence>
<evidence type="ECO:0000256" key="2">
    <source>
        <dbReference type="ARBA" id="ARBA00022598"/>
    </source>
</evidence>
<protein>
    <recommendedName>
        <fullName evidence="5">AMP-binding enzyme C-terminal domain-containing protein</fullName>
    </recommendedName>
</protein>
<evidence type="ECO:0000313" key="6">
    <source>
        <dbReference type="EMBL" id="GAI27669.1"/>
    </source>
</evidence>
<dbReference type="SUPFAM" id="SSF56801">
    <property type="entry name" value="Acetyl-CoA synthetase-like"/>
    <property type="match status" value="1"/>
</dbReference>
<comment type="similarity">
    <text evidence="1">Belongs to the ATP-dependent AMP-binding enzyme family.</text>
</comment>
<keyword evidence="3" id="KW-0276">Fatty acid metabolism</keyword>
<accession>X1P9R9</accession>
<sequence>GGENISPEEIENVLYAHPAVQEVAVIGIPDPEWGQEPKAVVVLKPGETATAEELIDFCRDKLAGFKRPRSVVFIDELPRTSTGKILKRILREQYSQP</sequence>